<gene>
    <name evidence="2" type="ORF">HKI87_02g14110</name>
</gene>
<dbReference type="EMBL" id="CP151502">
    <property type="protein sequence ID" value="WZN59883.1"/>
    <property type="molecule type" value="Genomic_DNA"/>
</dbReference>
<feature type="region of interest" description="Disordered" evidence="1">
    <location>
        <begin position="61"/>
        <end position="92"/>
    </location>
</feature>
<feature type="compositionally biased region" description="Low complexity" evidence="1">
    <location>
        <begin position="67"/>
        <end position="79"/>
    </location>
</feature>
<proteinExistence type="predicted"/>
<keyword evidence="3" id="KW-1185">Reference proteome</keyword>
<feature type="region of interest" description="Disordered" evidence="1">
    <location>
        <begin position="104"/>
        <end position="164"/>
    </location>
</feature>
<protein>
    <submittedName>
        <fullName evidence="2">Uncharacterized protein</fullName>
    </submittedName>
</protein>
<evidence type="ECO:0000313" key="3">
    <source>
        <dbReference type="Proteomes" id="UP001472866"/>
    </source>
</evidence>
<sequence length="457" mass="49290">MRGARADARGERVRDRLDDLLEYLGESYCNLAGSNAALDTVNTDIDACVSFLLRRERRAARDTVTPAGGAASSGAEQASDLQGEAGAPTAPELPDEIEKILAKARRVVDPLKPKPSKAKAKSRGEPKVKTEQPSPGRKKKVETGKAASLARQPPPAPKEKRKAPLRLPARVAELRGEALQGAEALLERGHFVAGAAHSFRGRVDDLFGNRPASGGPREVELENESDSLSGVLGRLARTGSDITRQLQEIEGMTQSDQAMLRAQTKGFLGQRQHVQAKLAAIAEYGQRWKDLATSGPPETSPRCTGREKCAMDCVTAAGKLNSASLRWIPEDAVSGLGSGDGEERDLALLLKSRLPLEESKFKRKHEVVARARGLLQQKILQVGIEKDFLAGLLSEVCALAKVQVTANMTMEDAVALERLVALARLSQQLYLDPISNDASGFFFRAASHNENTNLEIS</sequence>
<name>A0AAX4P1B7_9CHLO</name>
<dbReference type="Proteomes" id="UP001472866">
    <property type="component" value="Chromosome 02"/>
</dbReference>
<evidence type="ECO:0000313" key="2">
    <source>
        <dbReference type="EMBL" id="WZN59883.1"/>
    </source>
</evidence>
<reference evidence="2 3" key="1">
    <citation type="submission" date="2024-03" db="EMBL/GenBank/DDBJ databases">
        <title>Complete genome sequence of the green alga Chloropicon roscoffensis RCC1871.</title>
        <authorList>
            <person name="Lemieux C."/>
            <person name="Pombert J.-F."/>
            <person name="Otis C."/>
            <person name="Turmel M."/>
        </authorList>
    </citation>
    <scope>NUCLEOTIDE SEQUENCE [LARGE SCALE GENOMIC DNA]</scope>
    <source>
        <strain evidence="2 3">RCC1871</strain>
    </source>
</reference>
<dbReference type="AlphaFoldDB" id="A0AAX4P1B7"/>
<organism evidence="2 3">
    <name type="scientific">Chloropicon roscoffensis</name>
    <dbReference type="NCBI Taxonomy" id="1461544"/>
    <lineage>
        <taxon>Eukaryota</taxon>
        <taxon>Viridiplantae</taxon>
        <taxon>Chlorophyta</taxon>
        <taxon>Chloropicophyceae</taxon>
        <taxon>Chloropicales</taxon>
        <taxon>Chloropicaceae</taxon>
        <taxon>Chloropicon</taxon>
    </lineage>
</organism>
<accession>A0AAX4P1B7</accession>
<evidence type="ECO:0000256" key="1">
    <source>
        <dbReference type="SAM" id="MobiDB-lite"/>
    </source>
</evidence>